<evidence type="ECO:0000313" key="2">
    <source>
        <dbReference type="Proteomes" id="UP000610931"/>
    </source>
</evidence>
<organism evidence="1 2">
    <name type="scientific">Snuella sedimenti</name>
    <dbReference type="NCBI Taxonomy" id="2798802"/>
    <lineage>
        <taxon>Bacteria</taxon>
        <taxon>Pseudomonadati</taxon>
        <taxon>Bacteroidota</taxon>
        <taxon>Flavobacteriia</taxon>
        <taxon>Flavobacteriales</taxon>
        <taxon>Flavobacteriaceae</taxon>
        <taxon>Snuella</taxon>
    </lineage>
</organism>
<evidence type="ECO:0000313" key="1">
    <source>
        <dbReference type="EMBL" id="MBJ6367898.1"/>
    </source>
</evidence>
<accession>A0A8J7J3R1</accession>
<dbReference type="AlphaFoldDB" id="A0A8J7J3R1"/>
<comment type="caution">
    <text evidence="1">The sequence shown here is derived from an EMBL/GenBank/DDBJ whole genome shotgun (WGS) entry which is preliminary data.</text>
</comment>
<protein>
    <submittedName>
        <fullName evidence="1">Uncharacterized protein</fullName>
    </submittedName>
</protein>
<proteinExistence type="predicted"/>
<dbReference type="RefSeq" id="WP_199114662.1">
    <property type="nucleotide sequence ID" value="NZ_JAELVQ010000007.1"/>
</dbReference>
<name>A0A8J7J3R1_9FLAO</name>
<dbReference type="Proteomes" id="UP000610931">
    <property type="component" value="Unassembled WGS sequence"/>
</dbReference>
<dbReference type="EMBL" id="JAELVQ010000007">
    <property type="protein sequence ID" value="MBJ6367898.1"/>
    <property type="molecule type" value="Genomic_DNA"/>
</dbReference>
<reference evidence="1" key="1">
    <citation type="submission" date="2020-12" db="EMBL/GenBank/DDBJ databases">
        <title>Snuella sp. nov., isolated from sediment in Incheon.</title>
        <authorList>
            <person name="Kim W."/>
        </authorList>
    </citation>
    <scope>NUCLEOTIDE SEQUENCE</scope>
    <source>
        <strain evidence="1">CAU 1569</strain>
    </source>
</reference>
<sequence>MIVGKGYKKKVSAIWKKWLKVNQSGLNFGRVMANQIFYACHYDNQFSTVSKNKIIKVLAKLLKAVVFTKLETPFHFENTGKSILFFHQEDNRRDYQQQCNYVLDQLVVNYEITEITVDKNKKNKNAIRMKHSFKKIILLFKLFFYTYSSKNYYTSNGIHRNLNFYVISLYYYDYYFRLLEILKDYEIKLLITFCDVKEYANILTQACIRLNVITITQQHALYISVNKNNYSQVVLNYKNLISSYLLAWGKGINKQWKATNFDFSKIVYAGSNLPGHIRSVKVKGISLPLIKKFGVILSAEYWRKTNMEILKIAYQFSIEREYKFEILFHPTNDIGYYRDKLDFIEDKHYFQGINNPDNFIIDKQFLVCNTTSLYLRCLVNNRKCFRFKDENFIDIGGVDEDIFKNLDDLKKLCFDGMFFKNDDYEKINSVLAFHYGNEEMGYEKAIERILKKENISI</sequence>
<gene>
    <name evidence="1" type="ORF">JF259_07340</name>
</gene>
<keyword evidence="2" id="KW-1185">Reference proteome</keyword>